<dbReference type="InterPro" id="IPR034424">
    <property type="entry name" value="GRSF-1_RRM2"/>
</dbReference>
<dbReference type="InterPro" id="IPR034425">
    <property type="entry name" value="GRSF1_RRM1"/>
</dbReference>
<keyword evidence="7" id="KW-0809">Transit peptide</keyword>
<dbReference type="RefSeq" id="XP_012923597.1">
    <property type="nucleotide sequence ID" value="XM_013068143.2"/>
</dbReference>
<keyword evidence="4" id="KW-0819">tRNA processing</keyword>
<dbReference type="InterPro" id="IPR050666">
    <property type="entry name" value="ESRP"/>
</dbReference>
<proteinExistence type="predicted"/>
<dbReference type="GO" id="GO:0003723">
    <property type="term" value="F:RNA binding"/>
    <property type="evidence" value="ECO:0007669"/>
    <property type="project" value="UniProtKB-UniRule"/>
</dbReference>
<evidence type="ECO:0000256" key="11">
    <source>
        <dbReference type="ARBA" id="ARBA00073442"/>
    </source>
</evidence>
<evidence type="ECO:0000256" key="9">
    <source>
        <dbReference type="ARBA" id="ARBA00060139"/>
    </source>
</evidence>
<keyword evidence="13" id="KW-0732">Signal</keyword>
<keyword evidence="5" id="KW-0677">Repeat</keyword>
<evidence type="ECO:0000256" key="1">
    <source>
        <dbReference type="ARBA" id="ARBA00004305"/>
    </source>
</evidence>
<dbReference type="Gene3D" id="3.30.70.330">
    <property type="match status" value="3"/>
</dbReference>
<dbReference type="InterPro" id="IPR034426">
    <property type="entry name" value="GRSF1_RRM3"/>
</dbReference>
<dbReference type="Pfam" id="PF00076">
    <property type="entry name" value="RRM_1"/>
    <property type="match status" value="1"/>
</dbReference>
<dbReference type="SUPFAM" id="SSF54928">
    <property type="entry name" value="RNA-binding domain, RBD"/>
    <property type="match status" value="2"/>
</dbReference>
<feature type="domain" description="RRM" evidence="14">
    <location>
        <begin position="234"/>
        <end position="310"/>
    </location>
</feature>
<name>A0AAX6QR74_HETGA</name>
<keyword evidence="8" id="KW-0496">Mitochondrion</keyword>
<evidence type="ECO:0000256" key="10">
    <source>
        <dbReference type="ARBA" id="ARBA00062888"/>
    </source>
</evidence>
<dbReference type="InterPro" id="IPR035979">
    <property type="entry name" value="RBD_domain_sf"/>
</dbReference>
<gene>
    <name evidence="16" type="primary">Grsf1</name>
</gene>
<dbReference type="CDD" id="cd12733">
    <property type="entry name" value="RRM3_GRSF1"/>
    <property type="match status" value="1"/>
</dbReference>
<sequence length="464" mass="51659">MAGTRWVLGALLRGCGCNCSSCQRTGAACLPLSSAAGPFPAGVSGRRRLLLLLGAAAQTRGLYPGPARSGRLAGTPPAAACYSFLRAPLLPQSLAATAGPAREESKATYLEELTVLQEYELAPSKLGEEVDDVFLIRAQGLPWSCTVEDVLNFFQDCKIRNSEKGIHFLLNRDGKRRGDALIEMESERDVQKALEKHRLYMGQRYVEVYEINNEDVDALMKSLQVKASPLVNDGVVRLRGLPYSCSEKDIVDFFAGLNIVDITFVMDYRGRRKTGEAYVQFEEPEMASQALMKHREEIGNRYIEIFPSRRNEVRTHVGSHKGRKVVSSPTAKCITEPDVVFEEHEVNEDIRPMTTFENEKEIELPKEVLEKVPEAADLGAMPSLHVVHMRGLPFQANAQDIINFFMPLRPVRITMEYSSSGKATGEAHVHFGSHEDAVAAMLKDRSHVHHRYIELFLNSCPKGK</sequence>
<evidence type="ECO:0000256" key="4">
    <source>
        <dbReference type="ARBA" id="ARBA00022694"/>
    </source>
</evidence>
<feature type="chain" id="PRO_5043735811" description="G-rich sequence factor 1" evidence="13">
    <location>
        <begin position="23"/>
        <end position="464"/>
    </location>
</feature>
<evidence type="ECO:0000259" key="14">
    <source>
        <dbReference type="PROSITE" id="PS50102"/>
    </source>
</evidence>
<dbReference type="InterPro" id="IPR000504">
    <property type="entry name" value="RRM_dom"/>
</dbReference>
<dbReference type="GO" id="GO:0008033">
    <property type="term" value="P:tRNA processing"/>
    <property type="evidence" value="ECO:0007669"/>
    <property type="project" value="UniProtKB-KW"/>
</dbReference>
<dbReference type="CDD" id="cd12505">
    <property type="entry name" value="RRM2_GRSF1"/>
    <property type="match status" value="1"/>
</dbReference>
<accession>A0AAX6QR74</accession>
<evidence type="ECO:0000256" key="6">
    <source>
        <dbReference type="ARBA" id="ARBA00022884"/>
    </source>
</evidence>
<dbReference type="GeneID" id="101720791"/>
<keyword evidence="3" id="KW-0507">mRNA processing</keyword>
<evidence type="ECO:0000256" key="3">
    <source>
        <dbReference type="ARBA" id="ARBA00022664"/>
    </source>
</evidence>
<keyword evidence="6 12" id="KW-0694">RNA-binding</keyword>
<evidence type="ECO:0000313" key="15">
    <source>
        <dbReference type="Proteomes" id="UP000694906"/>
    </source>
</evidence>
<dbReference type="AlphaFoldDB" id="A0AAX6QR74"/>
<organism evidence="15 16">
    <name type="scientific">Heterocephalus glaber</name>
    <name type="common">Naked mole rat</name>
    <dbReference type="NCBI Taxonomy" id="10181"/>
    <lineage>
        <taxon>Eukaryota</taxon>
        <taxon>Metazoa</taxon>
        <taxon>Chordata</taxon>
        <taxon>Craniata</taxon>
        <taxon>Vertebrata</taxon>
        <taxon>Euteleostomi</taxon>
        <taxon>Mammalia</taxon>
        <taxon>Eutheria</taxon>
        <taxon>Euarchontoglires</taxon>
        <taxon>Glires</taxon>
        <taxon>Rodentia</taxon>
        <taxon>Hystricomorpha</taxon>
        <taxon>Bathyergidae</taxon>
        <taxon>Heterocephalus</taxon>
    </lineage>
</organism>
<comment type="subcellular location">
    <subcellularLocation>
        <location evidence="1">Mitochondrion matrix</location>
    </subcellularLocation>
</comment>
<comment type="subunit">
    <text evidence="10">Monomer. Found in a complex with DDX28, DHX30, FASTKD2 and FASTKD5. Interacts with the mitochondrial RNase P complex subunit TRMT10C/MRPP1. Interacts with the 2 components of the mitochondrial degradosome complex, PNPT1 and SUPV3L1, in an RNA-dependent manner.</text>
</comment>
<evidence type="ECO:0000256" key="8">
    <source>
        <dbReference type="ARBA" id="ARBA00023128"/>
    </source>
</evidence>
<dbReference type="CDD" id="cd12730">
    <property type="entry name" value="RRM1_GRSF1"/>
    <property type="match status" value="1"/>
</dbReference>
<feature type="domain" description="RRM" evidence="14">
    <location>
        <begin position="385"/>
        <end position="464"/>
    </location>
</feature>
<dbReference type="FunFam" id="3.30.70.330:FF:000279">
    <property type="entry name" value="G-rich RNA sequence binding factor 1"/>
    <property type="match status" value="1"/>
</dbReference>
<dbReference type="CTD" id="2926"/>
<evidence type="ECO:0000256" key="13">
    <source>
        <dbReference type="SAM" id="SignalP"/>
    </source>
</evidence>
<keyword evidence="15" id="KW-1185">Reference proteome</keyword>
<dbReference type="GO" id="GO:0006397">
    <property type="term" value="P:mRNA processing"/>
    <property type="evidence" value="ECO:0007669"/>
    <property type="project" value="UniProtKB-KW"/>
</dbReference>
<dbReference type="InterPro" id="IPR012677">
    <property type="entry name" value="Nucleotide-bd_a/b_plait_sf"/>
</dbReference>
<evidence type="ECO:0000256" key="7">
    <source>
        <dbReference type="ARBA" id="ARBA00022946"/>
    </source>
</evidence>
<feature type="domain" description="RRM" evidence="14">
    <location>
        <begin position="134"/>
        <end position="230"/>
    </location>
</feature>
<evidence type="ECO:0000313" key="16">
    <source>
        <dbReference type="RefSeq" id="XP_012923597.1"/>
    </source>
</evidence>
<comment type="function">
    <text evidence="9">Regulator of post-transcriptional mitochondrial gene expression, required for assembly of the mitochondrial ribosome and for recruitment of mRNA and lncRNA. Binds RNAs containing the 14 base G-rich element. Preferentially binds RNAs transcribed from three contiguous genes on the light strand of mtDNA, the ND6 mRNA, and the long non-coding RNAs for MT-CYB and MT-ND5, each of which contains multiple consensus binding sequences. Involved in the degradosome-mediated decay of non-coding mitochondrial transcripts (MT-ncRNA) and tRNA-like molecules. Acts by unwinding G-quadruplex RNA structures in MT-ncRNA, thus facilitating their degradation by the degradosome. G-quadruplexes (G4) are non-canonical 4 stranded structures formed by transcripts from the light strand of mtDNA.</text>
</comment>
<evidence type="ECO:0000256" key="5">
    <source>
        <dbReference type="ARBA" id="ARBA00022737"/>
    </source>
</evidence>
<dbReference type="FunFam" id="3.30.70.330:FF:000131">
    <property type="entry name" value="Heterogeneous nuclear ribonucleoprotein h3 isoform"/>
    <property type="match status" value="1"/>
</dbReference>
<feature type="signal peptide" evidence="13">
    <location>
        <begin position="1"/>
        <end position="22"/>
    </location>
</feature>
<dbReference type="PROSITE" id="PS50102">
    <property type="entry name" value="RRM"/>
    <property type="match status" value="3"/>
</dbReference>
<evidence type="ECO:0000256" key="12">
    <source>
        <dbReference type="PROSITE-ProRule" id="PRU00176"/>
    </source>
</evidence>
<dbReference type="GO" id="GO:0005759">
    <property type="term" value="C:mitochondrial matrix"/>
    <property type="evidence" value="ECO:0007669"/>
    <property type="project" value="UniProtKB-SubCell"/>
</dbReference>
<evidence type="ECO:0000256" key="2">
    <source>
        <dbReference type="ARBA" id="ARBA00022553"/>
    </source>
</evidence>
<dbReference type="PANTHER" id="PTHR13976">
    <property type="entry name" value="HETEROGENEOUS NUCLEAR RIBONUCLEOPROTEIN-RELATED"/>
    <property type="match status" value="1"/>
</dbReference>
<keyword evidence="2" id="KW-0597">Phosphoprotein</keyword>
<dbReference type="SMART" id="SM00360">
    <property type="entry name" value="RRM"/>
    <property type="match status" value="3"/>
</dbReference>
<reference evidence="16" key="1">
    <citation type="submission" date="2025-08" db="UniProtKB">
        <authorList>
            <consortium name="RefSeq"/>
        </authorList>
    </citation>
    <scope>IDENTIFICATION</scope>
</reference>
<dbReference type="FunFam" id="3.30.70.330:FF:000071">
    <property type="entry name" value="heterogeneous nuclear ribonucleoprotein H isoform X1"/>
    <property type="match status" value="1"/>
</dbReference>
<dbReference type="Proteomes" id="UP000694906">
    <property type="component" value="Unplaced"/>
</dbReference>
<protein>
    <recommendedName>
        <fullName evidence="11">G-rich sequence factor 1</fullName>
    </recommendedName>
</protein>